<keyword evidence="1" id="KW-0812">Transmembrane</keyword>
<protein>
    <recommendedName>
        <fullName evidence="4">Fimbrial assembly protein</fullName>
    </recommendedName>
</protein>
<keyword evidence="1" id="KW-1133">Transmembrane helix</keyword>
<organism evidence="2 3">
    <name type="scientific">Bacillus coahuilensis p1.1.43</name>
    <dbReference type="NCBI Taxonomy" id="1150625"/>
    <lineage>
        <taxon>Bacteria</taxon>
        <taxon>Bacillati</taxon>
        <taxon>Bacillota</taxon>
        <taxon>Bacilli</taxon>
        <taxon>Bacillales</taxon>
        <taxon>Bacillaceae</taxon>
        <taxon>Bacillus</taxon>
    </lineage>
</organism>
<keyword evidence="3" id="KW-1185">Reference proteome</keyword>
<evidence type="ECO:0000313" key="3">
    <source>
        <dbReference type="Proteomes" id="UP000074108"/>
    </source>
</evidence>
<dbReference type="RefSeq" id="WP_010173987.1">
    <property type="nucleotide sequence ID" value="NZ_LDYG01000032.1"/>
</dbReference>
<reference evidence="2 3" key="1">
    <citation type="journal article" date="2016" name="Front. Microbiol.">
        <title>Microevolution Analysis of Bacillus coahuilensis Unveils Differences in Phosphorus Acquisition Strategies and Their Regulation.</title>
        <authorList>
            <person name="Gomez-Lunar Z."/>
            <person name="Hernandez-Gonzalez I."/>
            <person name="Rodriguez-Torres M.D."/>
            <person name="Souza V."/>
            <person name="Olmedo-Alvarez G."/>
        </authorList>
    </citation>
    <scope>NUCLEOTIDE SEQUENCE [LARGE SCALE GENOMIC DNA]</scope>
    <source>
        <strain evidence="3">p1.1.43</strain>
    </source>
</reference>
<gene>
    <name evidence="2" type="ORF">Q75_10845</name>
</gene>
<evidence type="ECO:0008006" key="4">
    <source>
        <dbReference type="Google" id="ProtNLM"/>
    </source>
</evidence>
<evidence type="ECO:0000313" key="2">
    <source>
        <dbReference type="EMBL" id="KUP05873.1"/>
    </source>
</evidence>
<name>A0A147K711_9BACI</name>
<dbReference type="AlphaFoldDB" id="A0A147K711"/>
<accession>A0A147K711</accession>
<proteinExistence type="predicted"/>
<dbReference type="EMBL" id="LDYG01000032">
    <property type="protein sequence ID" value="KUP05873.1"/>
    <property type="molecule type" value="Genomic_DNA"/>
</dbReference>
<sequence>MLVEINLLPQKEKKRQIPMLIAIILLILSFIVSAGMFILTQSINGVIEDQEIILQDSIEFRIALEAQLNSYNSSNNTVQLEEAVQWAENYPLETVPVLKSLIGLLPERGFFEEFGYEEDGTITLKVRFDTTRDAAYYLTNIEGDLWYKEAELLTLEVDEEVVTETVEQSALEENELLPRYVAEYTITVDKLLVKQEIETLEEEEE</sequence>
<keyword evidence="1" id="KW-0472">Membrane</keyword>
<comment type="caution">
    <text evidence="2">The sequence shown here is derived from an EMBL/GenBank/DDBJ whole genome shotgun (WGS) entry which is preliminary data.</text>
</comment>
<dbReference type="STRING" id="1150625.Q75_10845"/>
<feature type="transmembrane region" description="Helical" evidence="1">
    <location>
        <begin position="20"/>
        <end position="39"/>
    </location>
</feature>
<dbReference type="Proteomes" id="UP000074108">
    <property type="component" value="Unassembled WGS sequence"/>
</dbReference>
<evidence type="ECO:0000256" key="1">
    <source>
        <dbReference type="SAM" id="Phobius"/>
    </source>
</evidence>
<dbReference type="OrthoDB" id="2971140at2"/>
<dbReference type="PATRIC" id="fig|1150625.3.peg.2307"/>